<evidence type="ECO:0000313" key="3">
    <source>
        <dbReference type="Proteomes" id="UP000094172"/>
    </source>
</evidence>
<evidence type="ECO:0000313" key="2">
    <source>
        <dbReference type="EMBL" id="ODR93494.1"/>
    </source>
</evidence>
<evidence type="ECO:0000256" key="1">
    <source>
        <dbReference type="SAM" id="Phobius"/>
    </source>
</evidence>
<dbReference type="STRING" id="1774970.AUC70_11525"/>
<organism evidence="2 3">
    <name type="scientific">Methyloceanibacter stevinii</name>
    <dbReference type="NCBI Taxonomy" id="1774970"/>
    <lineage>
        <taxon>Bacteria</taxon>
        <taxon>Pseudomonadati</taxon>
        <taxon>Pseudomonadota</taxon>
        <taxon>Alphaproteobacteria</taxon>
        <taxon>Hyphomicrobiales</taxon>
        <taxon>Hyphomicrobiaceae</taxon>
        <taxon>Methyloceanibacter</taxon>
    </lineage>
</organism>
<protein>
    <recommendedName>
        <fullName evidence="4">VanZ-like domain-containing protein</fullName>
    </recommendedName>
</protein>
<evidence type="ECO:0008006" key="4">
    <source>
        <dbReference type="Google" id="ProtNLM"/>
    </source>
</evidence>
<feature type="transmembrane region" description="Helical" evidence="1">
    <location>
        <begin position="27"/>
        <end position="44"/>
    </location>
</feature>
<proteinExistence type="predicted"/>
<dbReference type="EMBL" id="LPWE01000014">
    <property type="protein sequence ID" value="ODR93494.1"/>
    <property type="molecule type" value="Genomic_DNA"/>
</dbReference>
<keyword evidence="1" id="KW-0812">Transmembrane</keyword>
<accession>A0A1E3VJ04</accession>
<feature type="transmembrane region" description="Helical" evidence="1">
    <location>
        <begin position="51"/>
        <end position="69"/>
    </location>
</feature>
<gene>
    <name evidence="2" type="ORF">AUC70_11525</name>
</gene>
<feature type="transmembrane region" description="Helical" evidence="1">
    <location>
        <begin position="75"/>
        <end position="98"/>
    </location>
</feature>
<keyword evidence="1" id="KW-0472">Membrane</keyword>
<keyword evidence="3" id="KW-1185">Reference proteome</keyword>
<dbReference type="AlphaFoldDB" id="A0A1E3VJ04"/>
<name>A0A1E3VJ04_9HYPH</name>
<reference evidence="2 3" key="1">
    <citation type="journal article" date="2016" name="Environ. Microbiol.">
        <title>New Methyloceanibacter diversity from North Sea sediments includes methanotroph containing solely the soluble methane monooxygenase.</title>
        <authorList>
            <person name="Vekeman B."/>
            <person name="Kerckhof F.M."/>
            <person name="Cremers G."/>
            <person name="de Vos P."/>
            <person name="Vandamme P."/>
            <person name="Boon N."/>
            <person name="Op den Camp H.J."/>
            <person name="Heylen K."/>
        </authorList>
    </citation>
    <scope>NUCLEOTIDE SEQUENCE [LARGE SCALE GENOMIC DNA]</scope>
    <source>
        <strain evidence="2 3">R-67176</strain>
    </source>
</reference>
<dbReference type="Proteomes" id="UP000094172">
    <property type="component" value="Unassembled WGS sequence"/>
</dbReference>
<comment type="caution">
    <text evidence="2">The sequence shown here is derived from an EMBL/GenBank/DDBJ whole genome shotgun (WGS) entry which is preliminary data.</text>
</comment>
<keyword evidence="1" id="KW-1133">Transmembrane helix</keyword>
<sequence>MLFGAGLTYAALGPADFQVRLGLHWLVEHFLGFFGLTLLACVAYPRPMRVAAVLLPIAVGLEAAQVLTPDRKPDLATALVAAAAVASAALLADAFLCWRRRGAT</sequence>